<dbReference type="InterPro" id="IPR008928">
    <property type="entry name" value="6-hairpin_glycosidase_sf"/>
</dbReference>
<dbReference type="Pfam" id="PF07944">
    <property type="entry name" value="Beta-AFase-like_GH127_cat"/>
    <property type="match status" value="1"/>
</dbReference>
<accession>A0A5J4R364</accession>
<dbReference type="GO" id="GO:0005975">
    <property type="term" value="P:carbohydrate metabolic process"/>
    <property type="evidence" value="ECO:0007669"/>
    <property type="project" value="InterPro"/>
</dbReference>
<dbReference type="SUPFAM" id="SSF48208">
    <property type="entry name" value="Six-hairpin glycosidases"/>
    <property type="match status" value="1"/>
</dbReference>
<comment type="caution">
    <text evidence="3">The sequence shown here is derived from an EMBL/GenBank/DDBJ whole genome shotgun (WGS) entry which is preliminary data.</text>
</comment>
<dbReference type="PANTHER" id="PTHR31151:SF0">
    <property type="entry name" value="PROLINE-TRNA LIGASE (DUF1680)"/>
    <property type="match status" value="1"/>
</dbReference>
<evidence type="ECO:0000259" key="2">
    <source>
        <dbReference type="Pfam" id="PF20736"/>
    </source>
</evidence>
<dbReference type="PANTHER" id="PTHR31151">
    <property type="entry name" value="PROLINE-TRNA LIGASE (DUF1680)"/>
    <property type="match status" value="1"/>
</dbReference>
<evidence type="ECO:0000313" key="3">
    <source>
        <dbReference type="EMBL" id="KAA6328008.1"/>
    </source>
</evidence>
<proteinExistence type="predicted"/>
<protein>
    <recommendedName>
        <fullName evidence="4">Non-reducing end beta-L-arabinofuranosidase</fullName>
    </recommendedName>
</protein>
<dbReference type="EMBL" id="SNRY01001892">
    <property type="protein sequence ID" value="KAA6328008.1"/>
    <property type="molecule type" value="Genomic_DNA"/>
</dbReference>
<dbReference type="InterPro" id="IPR012878">
    <property type="entry name" value="Beta-AFase-like_GH127_cat"/>
</dbReference>
<name>A0A5J4R364_9ZZZZ</name>
<dbReference type="InterPro" id="IPR049046">
    <property type="entry name" value="Beta-AFase-like_GH127_middle"/>
</dbReference>
<gene>
    <name evidence="3" type="ORF">EZS27_023051</name>
</gene>
<dbReference type="AlphaFoldDB" id="A0A5J4R364"/>
<organism evidence="3">
    <name type="scientific">termite gut metagenome</name>
    <dbReference type="NCBI Taxonomy" id="433724"/>
    <lineage>
        <taxon>unclassified sequences</taxon>
        <taxon>metagenomes</taxon>
        <taxon>organismal metagenomes</taxon>
    </lineage>
</organism>
<feature type="domain" description="Non-reducing end beta-L-arabinofuranosidase-like GH127 catalytic" evidence="1">
    <location>
        <begin position="89"/>
        <end position="407"/>
    </location>
</feature>
<feature type="domain" description="Non-reducing end beta-L-arabinofuranosidase-like GH127 middle" evidence="2">
    <location>
        <begin position="420"/>
        <end position="516"/>
    </location>
</feature>
<sequence>MNNITLMILILSLFSCRLPQETTIVERFPVNMRNDFYTGNRDPFQSSQLLKLPVGSIEPGGWIRRQLDLQKEGLCGHLGEISAWLQKENNAWLQKGGEWGWEEVPYWLRGYGDLAYLLGDEDMKKEAFFWIENILKTQRKDGNFGPAYGNNGKQDFWPNMIALWIMQSYYEYTHDQRVIDFMLKYSAYQLTVPDEDFLSSYWENCRGGDNLWSVIWLYNLTGDRRLPELAEKIHRNTKKWSQPTLPDWHNVNIAQGVREPATYYLVSRDSAMLSASYHVQDLARSMFGQVPGGMFGADEVGRIGKTDPRQGTETCGFVEQMASDEIMLQISGDPYWADHCENVAFNSFPAALMPDLRTLRYITCPNHVVSDAKNHSPGIVNAGPFMVMTPFSSRCCQHNHGFGWPYYAEHLVMATPDNGLATLLYNSCKTTAKVGDGTQIELEEQTHYPFEEQIRFTLHAPREVTFPLYLRIPSWCEKASVKINGRKIAVQPVAGSYVRISRKWASGDIIVLNTPMKISTHEWTANKNSVSLNYGPLTLSLRIKESYKQVDSRETAIGDSKWQENADATKWPAYEIYPESAWNYALLMPATVNVTRKPWTADDMPFTQENSPLEFKARGRQVPAWTTDEYGLCGVLPAPDAGKSPQTDEITLIPMGAARLRISVFPTEGTDSNKKLIKAVQ</sequence>
<evidence type="ECO:0008006" key="4">
    <source>
        <dbReference type="Google" id="ProtNLM"/>
    </source>
</evidence>
<evidence type="ECO:0000259" key="1">
    <source>
        <dbReference type="Pfam" id="PF07944"/>
    </source>
</evidence>
<reference evidence="3" key="1">
    <citation type="submission" date="2019-03" db="EMBL/GenBank/DDBJ databases">
        <title>Single cell metagenomics reveals metabolic interactions within the superorganism composed of flagellate Streblomastix strix and complex community of Bacteroidetes bacteria on its surface.</title>
        <authorList>
            <person name="Treitli S.C."/>
            <person name="Kolisko M."/>
            <person name="Husnik F."/>
            <person name="Keeling P."/>
            <person name="Hampl V."/>
        </authorList>
    </citation>
    <scope>NUCLEOTIDE SEQUENCE</scope>
    <source>
        <strain evidence="3">STM</strain>
    </source>
</reference>
<dbReference type="Pfam" id="PF20736">
    <property type="entry name" value="Glyco_hydro127M"/>
    <property type="match status" value="1"/>
</dbReference>